<name>A0A1I0HBJ7_9FIRM</name>
<evidence type="ECO:0000256" key="1">
    <source>
        <dbReference type="SAM" id="MobiDB-lite"/>
    </source>
</evidence>
<protein>
    <submittedName>
        <fullName evidence="4">Pimeloyl-ACP methyl ester carboxylesterase</fullName>
    </submittedName>
</protein>
<feature type="region of interest" description="Disordered" evidence="1">
    <location>
        <begin position="43"/>
        <end position="84"/>
    </location>
</feature>
<dbReference type="PRINTS" id="PR00111">
    <property type="entry name" value="ABHYDROLASE"/>
</dbReference>
<sequence length="371" mass="40602">MRKWLSAAAAAAVGMMVCLGMGGCGNGADGQVLQTAQTAPMLPTVKSSETPGAEPEAKNGAAEAEVHPEKENTETSAEEKRSGCSAEYEYREVPLVRNGVDLHLVRISREDGEPEKDILLVHGVTYSSHEFDIPYQDYSLARKLAENGYGVWLLDIAGFGQSGTVGDGFLPDSDYAAEDVNAAAEKITEISGREKTDVLGWSWGTVTVSRFAAAHPEHIGKLVLYAPILSGVGEFEVTEPFHRNTWEHAAEDFQKTKDGAFDDAVSDPVLREVWCSNCWHYDGESSPNGGRRDICVAASRKLIDLSAISNRTLVICGDQDPYLNYDLVKDCLRELPEGSELEIIPGGSHIVCAEKPYYHDFQDRLLRYLSR</sequence>
<keyword evidence="5" id="KW-1185">Reference proteome</keyword>
<dbReference type="InterPro" id="IPR029058">
    <property type="entry name" value="AB_hydrolase_fold"/>
</dbReference>
<proteinExistence type="predicted"/>
<feature type="compositionally biased region" description="Basic and acidic residues" evidence="1">
    <location>
        <begin position="64"/>
        <end position="84"/>
    </location>
</feature>
<dbReference type="InterPro" id="IPR022742">
    <property type="entry name" value="Hydrolase_4"/>
</dbReference>
<dbReference type="InterPro" id="IPR050266">
    <property type="entry name" value="AB_hydrolase_sf"/>
</dbReference>
<dbReference type="Gene3D" id="3.40.50.1820">
    <property type="entry name" value="alpha/beta hydrolase"/>
    <property type="match status" value="1"/>
</dbReference>
<dbReference type="PROSITE" id="PS51257">
    <property type="entry name" value="PROKAR_LIPOPROTEIN"/>
    <property type="match status" value="1"/>
</dbReference>
<gene>
    <name evidence="4" type="ORF">SAMN04487771_10469</name>
</gene>
<feature type="domain" description="Serine aminopeptidase S33" evidence="3">
    <location>
        <begin position="113"/>
        <end position="355"/>
    </location>
</feature>
<dbReference type="OrthoDB" id="9783374at2"/>
<dbReference type="SUPFAM" id="SSF53474">
    <property type="entry name" value="alpha/beta-Hydrolases"/>
    <property type="match status" value="1"/>
</dbReference>
<evidence type="ECO:0000313" key="5">
    <source>
        <dbReference type="Proteomes" id="UP000199820"/>
    </source>
</evidence>
<reference evidence="4 5" key="1">
    <citation type="submission" date="2016-10" db="EMBL/GenBank/DDBJ databases">
        <authorList>
            <person name="de Groot N.N."/>
        </authorList>
    </citation>
    <scope>NUCLEOTIDE SEQUENCE [LARGE SCALE GENOMIC DNA]</scope>
    <source>
        <strain evidence="4 5">KH1P1</strain>
    </source>
</reference>
<dbReference type="Pfam" id="PF12146">
    <property type="entry name" value="Hydrolase_4"/>
    <property type="match status" value="1"/>
</dbReference>
<dbReference type="EMBL" id="FOIL01000046">
    <property type="protein sequence ID" value="SET80212.1"/>
    <property type="molecule type" value="Genomic_DNA"/>
</dbReference>
<accession>A0A1I0HBJ7</accession>
<evidence type="ECO:0000313" key="4">
    <source>
        <dbReference type="EMBL" id="SET80212.1"/>
    </source>
</evidence>
<dbReference type="PANTHER" id="PTHR43798:SF33">
    <property type="entry name" value="HYDROLASE, PUTATIVE (AFU_ORTHOLOGUE AFUA_2G14860)-RELATED"/>
    <property type="match status" value="1"/>
</dbReference>
<dbReference type="AlphaFoldDB" id="A0A1I0HBJ7"/>
<dbReference type="PANTHER" id="PTHR43798">
    <property type="entry name" value="MONOACYLGLYCEROL LIPASE"/>
    <property type="match status" value="1"/>
</dbReference>
<feature type="chain" id="PRO_5038397879" evidence="2">
    <location>
        <begin position="23"/>
        <end position="371"/>
    </location>
</feature>
<dbReference type="InterPro" id="IPR000073">
    <property type="entry name" value="AB_hydrolase_1"/>
</dbReference>
<dbReference type="RefSeq" id="WP_074650138.1">
    <property type="nucleotide sequence ID" value="NZ_FOIL01000046.1"/>
</dbReference>
<keyword evidence="2" id="KW-0732">Signal</keyword>
<evidence type="ECO:0000259" key="3">
    <source>
        <dbReference type="Pfam" id="PF12146"/>
    </source>
</evidence>
<feature type="signal peptide" evidence="2">
    <location>
        <begin position="1"/>
        <end position="22"/>
    </location>
</feature>
<dbReference type="GO" id="GO:0016020">
    <property type="term" value="C:membrane"/>
    <property type="evidence" value="ECO:0007669"/>
    <property type="project" value="TreeGrafter"/>
</dbReference>
<organism evidence="4 5">
    <name type="scientific">[Clostridium] aminophilum</name>
    <dbReference type="NCBI Taxonomy" id="1526"/>
    <lineage>
        <taxon>Bacteria</taxon>
        <taxon>Bacillati</taxon>
        <taxon>Bacillota</taxon>
        <taxon>Clostridia</taxon>
        <taxon>Lachnospirales</taxon>
        <taxon>Lachnospiraceae</taxon>
    </lineage>
</organism>
<dbReference type="Proteomes" id="UP000199820">
    <property type="component" value="Unassembled WGS sequence"/>
</dbReference>
<evidence type="ECO:0000256" key="2">
    <source>
        <dbReference type="SAM" id="SignalP"/>
    </source>
</evidence>